<name>A0A6C0D8D2_9ZZZZ</name>
<dbReference type="AlphaFoldDB" id="A0A6C0D8D2"/>
<proteinExistence type="predicted"/>
<protein>
    <submittedName>
        <fullName evidence="1">Uncharacterized protein</fullName>
    </submittedName>
</protein>
<reference evidence="1" key="1">
    <citation type="journal article" date="2020" name="Nature">
        <title>Giant virus diversity and host interactions through global metagenomics.</title>
        <authorList>
            <person name="Schulz F."/>
            <person name="Roux S."/>
            <person name="Paez-Espino D."/>
            <person name="Jungbluth S."/>
            <person name="Walsh D.A."/>
            <person name="Denef V.J."/>
            <person name="McMahon K.D."/>
            <person name="Konstantinidis K.T."/>
            <person name="Eloe-Fadrosh E.A."/>
            <person name="Kyrpides N.C."/>
            <person name="Woyke T."/>
        </authorList>
    </citation>
    <scope>NUCLEOTIDE SEQUENCE</scope>
    <source>
        <strain evidence="1">GVMAG-M-3300023174-130</strain>
    </source>
</reference>
<evidence type="ECO:0000313" key="1">
    <source>
        <dbReference type="EMBL" id="QHT12693.1"/>
    </source>
</evidence>
<accession>A0A6C0D8D2</accession>
<sequence>MNMTSTTISNFGINVFVKFEKQMVLQKRGGHIGKQELQQEFKRWTQQNKYTYKTTREQIIQYMNKKYGEYNERDGWKNIAIAYCKDDYDI</sequence>
<dbReference type="EMBL" id="MN739549">
    <property type="protein sequence ID" value="QHT12693.1"/>
    <property type="molecule type" value="Genomic_DNA"/>
</dbReference>
<organism evidence="1">
    <name type="scientific">viral metagenome</name>
    <dbReference type="NCBI Taxonomy" id="1070528"/>
    <lineage>
        <taxon>unclassified sequences</taxon>
        <taxon>metagenomes</taxon>
        <taxon>organismal metagenomes</taxon>
    </lineage>
</organism>